<evidence type="ECO:0000256" key="4">
    <source>
        <dbReference type="ARBA" id="ARBA00023136"/>
    </source>
</evidence>
<keyword evidence="4 5" id="KW-0472">Membrane</keyword>
<proteinExistence type="predicted"/>
<evidence type="ECO:0000313" key="7">
    <source>
        <dbReference type="EMBL" id="MCE7003732.1"/>
    </source>
</evidence>
<comment type="subcellular location">
    <subcellularLocation>
        <location evidence="1">Membrane</location>
        <topology evidence="1">Multi-pass membrane protein</topology>
    </subcellularLocation>
</comment>
<name>A0ABS8ZD27_9PSEU</name>
<evidence type="ECO:0000313" key="8">
    <source>
        <dbReference type="Proteomes" id="UP001521150"/>
    </source>
</evidence>
<feature type="transmembrane region" description="Helical" evidence="5">
    <location>
        <begin position="68"/>
        <end position="87"/>
    </location>
</feature>
<dbReference type="InterPro" id="IPR009908">
    <property type="entry name" value="Methylamine_util_MauE"/>
</dbReference>
<evidence type="ECO:0000259" key="6">
    <source>
        <dbReference type="Pfam" id="PF07291"/>
    </source>
</evidence>
<organism evidence="7 8">
    <name type="scientific">Kibdelosporangium philippinense</name>
    <dbReference type="NCBI Taxonomy" id="211113"/>
    <lineage>
        <taxon>Bacteria</taxon>
        <taxon>Bacillati</taxon>
        <taxon>Actinomycetota</taxon>
        <taxon>Actinomycetes</taxon>
        <taxon>Pseudonocardiales</taxon>
        <taxon>Pseudonocardiaceae</taxon>
        <taxon>Kibdelosporangium</taxon>
    </lineage>
</organism>
<dbReference type="Pfam" id="PF07291">
    <property type="entry name" value="MauE"/>
    <property type="match status" value="1"/>
</dbReference>
<evidence type="ECO:0000256" key="2">
    <source>
        <dbReference type="ARBA" id="ARBA00022692"/>
    </source>
</evidence>
<evidence type="ECO:0000256" key="3">
    <source>
        <dbReference type="ARBA" id="ARBA00022989"/>
    </source>
</evidence>
<comment type="caution">
    <text evidence="7">The sequence shown here is derived from an EMBL/GenBank/DDBJ whole genome shotgun (WGS) entry which is preliminary data.</text>
</comment>
<gene>
    <name evidence="7" type="ORF">LWC34_12975</name>
</gene>
<dbReference type="EMBL" id="JAJVCN010000001">
    <property type="protein sequence ID" value="MCE7003732.1"/>
    <property type="molecule type" value="Genomic_DNA"/>
</dbReference>
<protein>
    <recommendedName>
        <fullName evidence="6">Methylamine utilisation protein MauE domain-containing protein</fullName>
    </recommendedName>
</protein>
<evidence type="ECO:0000256" key="1">
    <source>
        <dbReference type="ARBA" id="ARBA00004141"/>
    </source>
</evidence>
<feature type="transmembrane region" description="Helical" evidence="5">
    <location>
        <begin position="6"/>
        <end position="25"/>
    </location>
</feature>
<keyword evidence="2 5" id="KW-0812">Transmembrane</keyword>
<evidence type="ECO:0000256" key="5">
    <source>
        <dbReference type="SAM" id="Phobius"/>
    </source>
</evidence>
<dbReference type="Proteomes" id="UP001521150">
    <property type="component" value="Unassembled WGS sequence"/>
</dbReference>
<reference evidence="7 8" key="1">
    <citation type="submission" date="2021-12" db="EMBL/GenBank/DDBJ databases">
        <title>Genome sequence of Kibdelosporangium philippinense ATCC 49844.</title>
        <authorList>
            <person name="Fedorov E.A."/>
            <person name="Omeragic M."/>
            <person name="Shalygina K.F."/>
            <person name="Maclea K.S."/>
        </authorList>
    </citation>
    <scope>NUCLEOTIDE SEQUENCE [LARGE SCALE GENOMIC DNA]</scope>
    <source>
        <strain evidence="7 8">ATCC 49844</strain>
    </source>
</reference>
<keyword evidence="8" id="KW-1185">Reference proteome</keyword>
<accession>A0ABS8ZD27</accession>
<keyword evidence="3 5" id="KW-1133">Transmembrane helix</keyword>
<sequence length="96" mass="9929">MVPATVDGGFGAVLVLLTAFTVAIARTLRRGSTTPCRCFGASHLVRNTTLWVVAARGLTAASQTAEPLGLAMAALAAVVLTAVVLNFDSLPYLIKE</sequence>
<feature type="domain" description="Methylamine utilisation protein MauE" evidence="6">
    <location>
        <begin position="2"/>
        <end position="58"/>
    </location>
</feature>